<feature type="compositionally biased region" description="Basic and acidic residues" evidence="2">
    <location>
        <begin position="306"/>
        <end position="321"/>
    </location>
</feature>
<dbReference type="EMBL" id="OW152816">
    <property type="protein sequence ID" value="CAH2066894.1"/>
    <property type="molecule type" value="Genomic_DNA"/>
</dbReference>
<evidence type="ECO:0000313" key="4">
    <source>
        <dbReference type="Proteomes" id="UP000837857"/>
    </source>
</evidence>
<accession>A0ABN8J179</accession>
<sequence length="608" mass="70646">MSSTFEDSVFNFDFNLLQQSPKNVPVESKIEKQRKAILIAKKKTIATDFLIKKYYRKKDVLDQAEKIIIKSQEECKQVCINYNSALEKCTQLEKDTQLLHLQIQELQERLNHSENQCEAIQSHANQLQVLVHELETQIESLKIENQLEKSNTKEQTKRIVSQKNEHDVNIDDFFLLRDIVLGKKKLQNHHKIILKKYDKFRPNTDADDSASDCGIDEIDVFDDSSSSPTPANVLSKNSNDQALKSPSSNKLEKNINNDELRFRSVDVDLDSDSGNEKCSYKPYKDETGWKGDKPHEGNTTRKSHKSYADRTTRKDSGSPKKTEVITYDDLDIFSESSSPKNQTRRTSMSDKVVHPKESILCRMIEKHAKYSVRCNVKKMSDTTINLMCQKLENAHMGIAKSPLVTCLVYLLHFFKCEDKFNRVQEIRDILSRKYFYQVSEWTEIKVLEMFKNAIKELRDIPIEKKMLRSSLIILAKRRGPQWCQKHIIKNMLQPLIENENVSEKVKEFCVSILGPLLKPYPNDMKVHCEIVVNQLLEMLENNVSPRMKEAIFSSLLYMRRHNQTRVTQALLAWNPVNISPELEKLLQDYVREKPAKIWKTTLSKVSLM</sequence>
<proteinExistence type="predicted"/>
<protein>
    <submittedName>
        <fullName evidence="3">Uncharacterized protein</fullName>
    </submittedName>
</protein>
<reference evidence="3" key="1">
    <citation type="submission" date="2022-03" db="EMBL/GenBank/DDBJ databases">
        <authorList>
            <person name="Martin H S."/>
        </authorList>
    </citation>
    <scope>NUCLEOTIDE SEQUENCE</scope>
</reference>
<organism evidence="3 4">
    <name type="scientific">Iphiclides podalirius</name>
    <name type="common">scarce swallowtail</name>
    <dbReference type="NCBI Taxonomy" id="110791"/>
    <lineage>
        <taxon>Eukaryota</taxon>
        <taxon>Metazoa</taxon>
        <taxon>Ecdysozoa</taxon>
        <taxon>Arthropoda</taxon>
        <taxon>Hexapoda</taxon>
        <taxon>Insecta</taxon>
        <taxon>Pterygota</taxon>
        <taxon>Neoptera</taxon>
        <taxon>Endopterygota</taxon>
        <taxon>Lepidoptera</taxon>
        <taxon>Glossata</taxon>
        <taxon>Ditrysia</taxon>
        <taxon>Papilionoidea</taxon>
        <taxon>Papilionidae</taxon>
        <taxon>Papilioninae</taxon>
        <taxon>Iphiclides</taxon>
    </lineage>
</organism>
<keyword evidence="4" id="KW-1185">Reference proteome</keyword>
<evidence type="ECO:0000256" key="1">
    <source>
        <dbReference type="SAM" id="Coils"/>
    </source>
</evidence>
<feature type="coiled-coil region" evidence="1">
    <location>
        <begin position="89"/>
        <end position="151"/>
    </location>
</feature>
<dbReference type="InterPro" id="IPR016024">
    <property type="entry name" value="ARM-type_fold"/>
</dbReference>
<name>A0ABN8J179_9NEOP</name>
<feature type="compositionally biased region" description="Polar residues" evidence="2">
    <location>
        <begin position="223"/>
        <end position="249"/>
    </location>
</feature>
<feature type="region of interest" description="Disordered" evidence="2">
    <location>
        <begin position="219"/>
        <end position="256"/>
    </location>
</feature>
<feature type="region of interest" description="Disordered" evidence="2">
    <location>
        <begin position="271"/>
        <end position="321"/>
    </location>
</feature>
<feature type="compositionally biased region" description="Basic and acidic residues" evidence="2">
    <location>
        <begin position="274"/>
        <end position="299"/>
    </location>
</feature>
<dbReference type="Proteomes" id="UP000837857">
    <property type="component" value="Chromosome 4"/>
</dbReference>
<dbReference type="SUPFAM" id="SSF48371">
    <property type="entry name" value="ARM repeat"/>
    <property type="match status" value="1"/>
</dbReference>
<evidence type="ECO:0000256" key="2">
    <source>
        <dbReference type="SAM" id="MobiDB-lite"/>
    </source>
</evidence>
<evidence type="ECO:0000313" key="3">
    <source>
        <dbReference type="EMBL" id="CAH2066894.1"/>
    </source>
</evidence>
<gene>
    <name evidence="3" type="ORF">IPOD504_LOCUS13630</name>
</gene>
<feature type="non-terminal residue" evidence="3">
    <location>
        <position position="1"/>
    </location>
</feature>
<keyword evidence="1" id="KW-0175">Coiled coil</keyword>